<comment type="caution">
    <text evidence="3">The sequence shown here is derived from an EMBL/GenBank/DDBJ whole genome shotgun (WGS) entry which is preliminary data.</text>
</comment>
<sequence length="243" mass="27042">MAPPRYGGISADVRTGPGHSLASRSSVCNQGNVVVREFKPGSIDFGIVKTWISQPISQPSSRIHRQSDLPERLIDWYSKRIVPAGAKKYVTLSYAWGNAMVEYDNVDSEGMLPEPTPGTVTDAIRATKRLGFRYLWVDKYCIDQKDGPGRLRQINHMDIIFKNSEVTIAAAAGLDVEFGLPGVGARPRKPQRSIHLHGASMMIVSTTKVLLDSICESNWNSRAWTFQEAHLSSKLLIFTEREL</sequence>
<dbReference type="Pfam" id="PF06985">
    <property type="entry name" value="HET"/>
    <property type="match status" value="1"/>
</dbReference>
<dbReference type="GeneID" id="25278882"/>
<dbReference type="PANTHER" id="PTHR33112">
    <property type="entry name" value="DOMAIN PROTEIN, PUTATIVE-RELATED"/>
    <property type="match status" value="1"/>
</dbReference>
<evidence type="ECO:0000256" key="1">
    <source>
        <dbReference type="SAM" id="MobiDB-lite"/>
    </source>
</evidence>
<protein>
    <recommendedName>
        <fullName evidence="2">Heterokaryon incompatibility domain-containing protein</fullName>
    </recommendedName>
</protein>
<organism evidence="3 4">
    <name type="scientific">Exophiala aquamarina CBS 119918</name>
    <dbReference type="NCBI Taxonomy" id="1182545"/>
    <lineage>
        <taxon>Eukaryota</taxon>
        <taxon>Fungi</taxon>
        <taxon>Dikarya</taxon>
        <taxon>Ascomycota</taxon>
        <taxon>Pezizomycotina</taxon>
        <taxon>Eurotiomycetes</taxon>
        <taxon>Chaetothyriomycetidae</taxon>
        <taxon>Chaetothyriales</taxon>
        <taxon>Herpotrichiellaceae</taxon>
        <taxon>Exophiala</taxon>
    </lineage>
</organism>
<evidence type="ECO:0000259" key="2">
    <source>
        <dbReference type="Pfam" id="PF06985"/>
    </source>
</evidence>
<dbReference type="RefSeq" id="XP_013261695.1">
    <property type="nucleotide sequence ID" value="XM_013406241.1"/>
</dbReference>
<proteinExistence type="predicted"/>
<dbReference type="VEuPathDB" id="FungiDB:A1O9_03949"/>
<evidence type="ECO:0000313" key="4">
    <source>
        <dbReference type="Proteomes" id="UP000027920"/>
    </source>
</evidence>
<dbReference type="PANTHER" id="PTHR33112:SF1">
    <property type="entry name" value="HETEROKARYON INCOMPATIBILITY DOMAIN-CONTAINING PROTEIN"/>
    <property type="match status" value="1"/>
</dbReference>
<dbReference type="InterPro" id="IPR010730">
    <property type="entry name" value="HET"/>
</dbReference>
<dbReference type="OrthoDB" id="5135333at2759"/>
<reference evidence="3 4" key="1">
    <citation type="submission" date="2013-03" db="EMBL/GenBank/DDBJ databases">
        <title>The Genome Sequence of Exophiala aquamarina CBS 119918.</title>
        <authorList>
            <consortium name="The Broad Institute Genomics Platform"/>
            <person name="Cuomo C."/>
            <person name="de Hoog S."/>
            <person name="Gorbushina A."/>
            <person name="Walker B."/>
            <person name="Young S.K."/>
            <person name="Zeng Q."/>
            <person name="Gargeya S."/>
            <person name="Fitzgerald M."/>
            <person name="Haas B."/>
            <person name="Abouelleil A."/>
            <person name="Allen A.W."/>
            <person name="Alvarado L."/>
            <person name="Arachchi H.M."/>
            <person name="Berlin A.M."/>
            <person name="Chapman S.B."/>
            <person name="Gainer-Dewar J."/>
            <person name="Goldberg J."/>
            <person name="Griggs A."/>
            <person name="Gujja S."/>
            <person name="Hansen M."/>
            <person name="Howarth C."/>
            <person name="Imamovic A."/>
            <person name="Ireland A."/>
            <person name="Larimer J."/>
            <person name="McCowan C."/>
            <person name="Murphy C."/>
            <person name="Pearson M."/>
            <person name="Poon T.W."/>
            <person name="Priest M."/>
            <person name="Roberts A."/>
            <person name="Saif S."/>
            <person name="Shea T."/>
            <person name="Sisk P."/>
            <person name="Sykes S."/>
            <person name="Wortman J."/>
            <person name="Nusbaum C."/>
            <person name="Birren B."/>
        </authorList>
    </citation>
    <scope>NUCLEOTIDE SEQUENCE [LARGE SCALE GENOMIC DNA]</scope>
    <source>
        <strain evidence="3 4">CBS 119918</strain>
    </source>
</reference>
<dbReference type="HOGENOM" id="CLU_002639_4_1_1"/>
<keyword evidence="4" id="KW-1185">Reference proteome</keyword>
<feature type="region of interest" description="Disordered" evidence="1">
    <location>
        <begin position="1"/>
        <end position="22"/>
    </location>
</feature>
<evidence type="ECO:0000313" key="3">
    <source>
        <dbReference type="EMBL" id="KEF59105.1"/>
    </source>
</evidence>
<dbReference type="Proteomes" id="UP000027920">
    <property type="component" value="Unassembled WGS sequence"/>
</dbReference>
<name>A0A072PU84_9EURO</name>
<dbReference type="AlphaFoldDB" id="A0A072PU84"/>
<gene>
    <name evidence="3" type="ORF">A1O9_03949</name>
</gene>
<dbReference type="STRING" id="1182545.A0A072PU84"/>
<accession>A0A072PU84</accession>
<feature type="domain" description="Heterokaryon incompatibility" evidence="2">
    <location>
        <begin position="89"/>
        <end position="228"/>
    </location>
</feature>
<dbReference type="EMBL" id="AMGV01000003">
    <property type="protein sequence ID" value="KEF59105.1"/>
    <property type="molecule type" value="Genomic_DNA"/>
</dbReference>